<dbReference type="STRING" id="1945662.B0A89_07825"/>
<feature type="transmembrane region" description="Helical" evidence="5">
    <location>
        <begin position="344"/>
        <end position="363"/>
    </location>
</feature>
<evidence type="ECO:0000256" key="3">
    <source>
        <dbReference type="ARBA" id="ARBA00022989"/>
    </source>
</evidence>
<evidence type="ECO:0000259" key="6">
    <source>
        <dbReference type="Pfam" id="PF01699"/>
    </source>
</evidence>
<accession>A0A1W6CXF4</accession>
<feature type="transmembrane region" description="Helical" evidence="5">
    <location>
        <begin position="215"/>
        <end position="234"/>
    </location>
</feature>
<feature type="transmembrane region" description="Helical" evidence="5">
    <location>
        <begin position="40"/>
        <end position="60"/>
    </location>
</feature>
<proteinExistence type="predicted"/>
<feature type="transmembrane region" description="Helical" evidence="5">
    <location>
        <begin position="315"/>
        <end position="337"/>
    </location>
</feature>
<feature type="domain" description="Sodium/calcium exchanger membrane region" evidence="6">
    <location>
        <begin position="42"/>
        <end position="193"/>
    </location>
</feature>
<evidence type="ECO:0000256" key="2">
    <source>
        <dbReference type="ARBA" id="ARBA00022692"/>
    </source>
</evidence>
<organism evidence="7 8">
    <name type="scientific">Paracoccus contaminans</name>
    <dbReference type="NCBI Taxonomy" id="1945662"/>
    <lineage>
        <taxon>Bacteria</taxon>
        <taxon>Pseudomonadati</taxon>
        <taxon>Pseudomonadota</taxon>
        <taxon>Alphaproteobacteria</taxon>
        <taxon>Rhodobacterales</taxon>
        <taxon>Paracoccaceae</taxon>
        <taxon>Paracoccus</taxon>
    </lineage>
</organism>
<dbReference type="Proteomes" id="UP000193017">
    <property type="component" value="Chromosome"/>
</dbReference>
<dbReference type="Pfam" id="PF01699">
    <property type="entry name" value="Na_Ca_ex"/>
    <property type="match status" value="2"/>
</dbReference>
<keyword evidence="2 5" id="KW-0812">Transmembrane</keyword>
<feature type="transmembrane region" description="Helical" evidence="5">
    <location>
        <begin position="172"/>
        <end position="194"/>
    </location>
</feature>
<dbReference type="KEGG" id="pcon:B0A89_07825"/>
<dbReference type="RefSeq" id="WP_085377664.1">
    <property type="nucleotide sequence ID" value="NZ_CP020612.1"/>
</dbReference>
<feature type="transmembrane region" description="Helical" evidence="5">
    <location>
        <begin position="246"/>
        <end position="267"/>
    </location>
</feature>
<feature type="transmembrane region" description="Helical" evidence="5">
    <location>
        <begin position="140"/>
        <end position="160"/>
    </location>
</feature>
<dbReference type="PANTHER" id="PTHR37958">
    <property type="entry name" value="SODIUM-POTASSIUM/PROTON ANTIPORTER CHAA"/>
    <property type="match status" value="1"/>
</dbReference>
<keyword evidence="3 5" id="KW-1133">Transmembrane helix</keyword>
<gene>
    <name evidence="7" type="ORF">B0A89_07825</name>
</gene>
<evidence type="ECO:0000256" key="5">
    <source>
        <dbReference type="SAM" id="Phobius"/>
    </source>
</evidence>
<feature type="transmembrane region" description="Helical" evidence="5">
    <location>
        <begin position="106"/>
        <end position="128"/>
    </location>
</feature>
<evidence type="ECO:0000256" key="1">
    <source>
        <dbReference type="ARBA" id="ARBA00004141"/>
    </source>
</evidence>
<dbReference type="GO" id="GO:0005886">
    <property type="term" value="C:plasma membrane"/>
    <property type="evidence" value="ECO:0007669"/>
    <property type="project" value="TreeGrafter"/>
</dbReference>
<evidence type="ECO:0000313" key="7">
    <source>
        <dbReference type="EMBL" id="ARJ69548.1"/>
    </source>
</evidence>
<keyword evidence="8" id="KW-1185">Reference proteome</keyword>
<dbReference type="InterPro" id="IPR004837">
    <property type="entry name" value="NaCa_Exmemb"/>
</dbReference>
<keyword evidence="4 5" id="KW-0472">Membrane</keyword>
<sequence>MGRIIAGLARERAIVVVLLTLALFRSPLSAMLPVSGAAGALPFLWLFAVMIWGASAVVHHAEALAERLGEPFGTLILTLSVVGIEAALIVAVMLSGDGQPTLARDTMFAVLMIVLNGLVGVALLLGALRFGEQSYNLSGAGAFLSVLVPLAVFSLVLPAYTSSSFTPTFTEFQSLFFLVVTLALYLVFLFIQVSRHRGFFIEPEEPPVEPRHAHYRTWGHVVLLLATLIPIVLLSKTLSTLVQGGIAAAGLPTALGGVIIATIVLAAEGMSAVRAALRNRLQRSVNLLLGAALSTIGMTVPAVLLIGMLTDRPVVLGLGPANQIILALSLLTAVQTFGARRTNVLHGSVHLVLFLAYVALIFAP</sequence>
<evidence type="ECO:0000313" key="8">
    <source>
        <dbReference type="Proteomes" id="UP000193017"/>
    </source>
</evidence>
<dbReference type="InterPro" id="IPR052946">
    <property type="entry name" value="Alkaline_pH_Ca-Antiporter"/>
</dbReference>
<dbReference type="EMBL" id="CP020612">
    <property type="protein sequence ID" value="ARJ69548.1"/>
    <property type="molecule type" value="Genomic_DNA"/>
</dbReference>
<comment type="subcellular location">
    <subcellularLocation>
        <location evidence="1">Membrane</location>
        <topology evidence="1">Multi-pass membrane protein</topology>
    </subcellularLocation>
</comment>
<dbReference type="GO" id="GO:0015385">
    <property type="term" value="F:sodium:proton antiporter activity"/>
    <property type="evidence" value="ECO:0007669"/>
    <property type="project" value="TreeGrafter"/>
</dbReference>
<dbReference type="PANTHER" id="PTHR37958:SF1">
    <property type="entry name" value="SODIUM-POTASSIUM_PROTON ANTIPORTER CHAA"/>
    <property type="match status" value="1"/>
</dbReference>
<feature type="transmembrane region" description="Helical" evidence="5">
    <location>
        <begin position="287"/>
        <end position="309"/>
    </location>
</feature>
<reference evidence="7 8" key="1">
    <citation type="submission" date="2017-03" db="EMBL/GenBank/DDBJ databases">
        <title>Genome sequence of Paracoccus contaminans isolated from a water microcosm.</title>
        <authorList>
            <person name="Aurass P."/>
            <person name="Karste S."/>
            <person name="Trost E."/>
            <person name="Glaeser S.P."/>
            <person name="Kaempfer P."/>
            <person name="Flieger A."/>
        </authorList>
    </citation>
    <scope>NUCLEOTIDE SEQUENCE [LARGE SCALE GENOMIC DNA]</scope>
    <source>
        <strain evidence="8">RKI 16-01929T\LMG 29738T\CCM 8701T\CIP 111112T</strain>
    </source>
</reference>
<dbReference type="AlphaFoldDB" id="A0A1W6CXF4"/>
<dbReference type="OrthoDB" id="9787814at2"/>
<feature type="domain" description="Sodium/calcium exchanger membrane region" evidence="6">
    <location>
        <begin position="221"/>
        <end position="362"/>
    </location>
</feature>
<evidence type="ECO:0000256" key="4">
    <source>
        <dbReference type="ARBA" id="ARBA00023136"/>
    </source>
</evidence>
<name>A0A1W6CXF4_9RHOB</name>
<dbReference type="GO" id="GO:0015386">
    <property type="term" value="F:potassium:proton antiporter activity"/>
    <property type="evidence" value="ECO:0007669"/>
    <property type="project" value="TreeGrafter"/>
</dbReference>
<feature type="transmembrane region" description="Helical" evidence="5">
    <location>
        <begin position="72"/>
        <end position="94"/>
    </location>
</feature>
<protein>
    <submittedName>
        <fullName evidence="7">Calcium:proton antiporter</fullName>
    </submittedName>
</protein>